<feature type="signal peptide" evidence="1">
    <location>
        <begin position="1"/>
        <end position="32"/>
    </location>
</feature>
<gene>
    <name evidence="2" type="ORF">ERS852450_02199</name>
</gene>
<dbReference type="EMBL" id="CYZL01000020">
    <property type="protein sequence ID" value="CUO67314.1"/>
    <property type="molecule type" value="Genomic_DNA"/>
</dbReference>
<name>A0A174GXI6_9FIRM</name>
<dbReference type="Proteomes" id="UP000095679">
    <property type="component" value="Unassembled WGS sequence"/>
</dbReference>
<feature type="chain" id="PRO_5008022917" evidence="1">
    <location>
        <begin position="33"/>
        <end position="64"/>
    </location>
</feature>
<dbReference type="AlphaFoldDB" id="A0A174GXI6"/>
<keyword evidence="1" id="KW-0732">Signal</keyword>
<proteinExistence type="predicted"/>
<sequence length="64" mass="7348">MRNIYHKKQINLIIMAVLSLMVLFFVPQNAQAATVKRPSQVKNLTVKLTAKNKAKLTWKRAARI</sequence>
<reference evidence="2 3" key="1">
    <citation type="submission" date="2015-09" db="EMBL/GenBank/DDBJ databases">
        <authorList>
            <consortium name="Pathogen Informatics"/>
        </authorList>
    </citation>
    <scope>NUCLEOTIDE SEQUENCE [LARGE SCALE GENOMIC DNA]</scope>
    <source>
        <strain evidence="2 3">2789STDY5834835</strain>
    </source>
</reference>
<organism evidence="2 3">
    <name type="scientific">Anaerobutyricum hallii</name>
    <dbReference type="NCBI Taxonomy" id="39488"/>
    <lineage>
        <taxon>Bacteria</taxon>
        <taxon>Bacillati</taxon>
        <taxon>Bacillota</taxon>
        <taxon>Clostridia</taxon>
        <taxon>Lachnospirales</taxon>
        <taxon>Lachnospiraceae</taxon>
        <taxon>Anaerobutyricum</taxon>
    </lineage>
</organism>
<dbReference type="RefSeq" id="WP_055299121.1">
    <property type="nucleotide sequence ID" value="NZ_BLYK01000038.1"/>
</dbReference>
<evidence type="ECO:0000256" key="1">
    <source>
        <dbReference type="SAM" id="SignalP"/>
    </source>
</evidence>
<evidence type="ECO:0000313" key="2">
    <source>
        <dbReference type="EMBL" id="CUO67314.1"/>
    </source>
</evidence>
<protein>
    <submittedName>
        <fullName evidence="2">Uncharacterized protein</fullName>
    </submittedName>
</protein>
<accession>A0A174GXI6</accession>
<evidence type="ECO:0000313" key="3">
    <source>
        <dbReference type="Proteomes" id="UP000095679"/>
    </source>
</evidence>